<proteinExistence type="predicted"/>
<accession>A0A8S5NK46</accession>
<evidence type="ECO:0000313" key="1">
    <source>
        <dbReference type="EMBL" id="DAD95110.1"/>
    </source>
</evidence>
<sequence length="91" mass="10673">MQNESKQQELMLQEAQMDLQRYQIDQDNQTKIAVAQINAYRGAEDMDQDNNGIPDVAELGKQAIEQQKINQDAYNKRYEAKQKREIEDQKI</sequence>
<protein>
    <submittedName>
        <fullName evidence="1">Portal protein</fullName>
    </submittedName>
</protein>
<dbReference type="EMBL" id="BK015191">
    <property type="protein sequence ID" value="DAD95110.1"/>
    <property type="molecule type" value="Genomic_DNA"/>
</dbReference>
<name>A0A8S5NK46_9CAUD</name>
<reference evidence="1" key="1">
    <citation type="journal article" date="2021" name="Proc. Natl. Acad. Sci. U.S.A.">
        <title>A Catalog of Tens of Thousands of Viruses from Human Metagenomes Reveals Hidden Associations with Chronic Diseases.</title>
        <authorList>
            <person name="Tisza M.J."/>
            <person name="Buck C.B."/>
        </authorList>
    </citation>
    <scope>NUCLEOTIDE SEQUENCE</scope>
    <source>
        <strain evidence="1">CtsNK10</strain>
    </source>
</reference>
<organism evidence="1">
    <name type="scientific">Podoviridae sp. ctsNK10</name>
    <dbReference type="NCBI Taxonomy" id="2826582"/>
    <lineage>
        <taxon>Viruses</taxon>
        <taxon>Duplodnaviria</taxon>
        <taxon>Heunggongvirae</taxon>
        <taxon>Uroviricota</taxon>
        <taxon>Caudoviricetes</taxon>
    </lineage>
</organism>